<keyword evidence="1" id="KW-1133">Transmembrane helix</keyword>
<dbReference type="Proteomes" id="UP001155241">
    <property type="component" value="Unassembled WGS sequence"/>
</dbReference>
<gene>
    <name evidence="2" type="ORF">NG895_14745</name>
</gene>
<evidence type="ECO:0000313" key="3">
    <source>
        <dbReference type="Proteomes" id="UP001155241"/>
    </source>
</evidence>
<comment type="caution">
    <text evidence="2">The sequence shown here is derived from an EMBL/GenBank/DDBJ whole genome shotgun (WGS) entry which is preliminary data.</text>
</comment>
<organism evidence="2 3">
    <name type="scientific">Aeoliella straminimaris</name>
    <dbReference type="NCBI Taxonomy" id="2954799"/>
    <lineage>
        <taxon>Bacteria</taxon>
        <taxon>Pseudomonadati</taxon>
        <taxon>Planctomycetota</taxon>
        <taxon>Planctomycetia</taxon>
        <taxon>Pirellulales</taxon>
        <taxon>Lacipirellulaceae</taxon>
        <taxon>Aeoliella</taxon>
    </lineage>
</organism>
<sequence length="218" mass="23478">MATGWRSRLPGISLRELLGIIAFVAVAFASLLNASEGWAIAVFGLTIALTIVLAIVAVAERGSRQTAAAGALIAMLAYAVLWTQQPETTLEDSWDQVMGVDPVLTDKGFLLTSRALYAAWHRVNGTYMVEWETGRVVEQTAPNYPPAYGQGNVPQDQVPPNWSGGGLIYKGLPVPEHFLAVGHCLWAILLGYLGGKFAVWIFARRIAREENVAGGSPT</sequence>
<feature type="transmembrane region" description="Helical" evidence="1">
    <location>
        <begin position="12"/>
        <end position="32"/>
    </location>
</feature>
<keyword evidence="3" id="KW-1185">Reference proteome</keyword>
<feature type="transmembrane region" description="Helical" evidence="1">
    <location>
        <begin position="178"/>
        <end position="203"/>
    </location>
</feature>
<keyword evidence="1" id="KW-0472">Membrane</keyword>
<feature type="transmembrane region" description="Helical" evidence="1">
    <location>
        <begin position="66"/>
        <end position="84"/>
    </location>
</feature>
<dbReference type="RefSeq" id="WP_252853277.1">
    <property type="nucleotide sequence ID" value="NZ_JAMXLR010000051.1"/>
</dbReference>
<proteinExistence type="predicted"/>
<evidence type="ECO:0000313" key="2">
    <source>
        <dbReference type="EMBL" id="MCO6045167.1"/>
    </source>
</evidence>
<protein>
    <submittedName>
        <fullName evidence="2">Uncharacterized protein</fullName>
    </submittedName>
</protein>
<feature type="transmembrane region" description="Helical" evidence="1">
    <location>
        <begin position="38"/>
        <end position="59"/>
    </location>
</feature>
<evidence type="ECO:0000256" key="1">
    <source>
        <dbReference type="SAM" id="Phobius"/>
    </source>
</evidence>
<dbReference type="AlphaFoldDB" id="A0A9X2FA08"/>
<accession>A0A9X2FA08</accession>
<reference evidence="2" key="1">
    <citation type="submission" date="2022-06" db="EMBL/GenBank/DDBJ databases">
        <title>Aeoliella straminimaris, a novel planctomycete from sediments.</title>
        <authorList>
            <person name="Vitorino I.R."/>
            <person name="Lage O.M."/>
        </authorList>
    </citation>
    <scope>NUCLEOTIDE SEQUENCE</scope>
    <source>
        <strain evidence="2">ICT_H6.2</strain>
    </source>
</reference>
<name>A0A9X2FA08_9BACT</name>
<dbReference type="EMBL" id="JAMXLR010000051">
    <property type="protein sequence ID" value="MCO6045167.1"/>
    <property type="molecule type" value="Genomic_DNA"/>
</dbReference>
<keyword evidence="1" id="KW-0812">Transmembrane</keyword>